<dbReference type="Proteomes" id="UP000000577">
    <property type="component" value="Chromosome"/>
</dbReference>
<dbReference type="PATRIC" id="fig|243231.5.peg.1881"/>
<feature type="chain" id="PRO_5004286346" evidence="1">
    <location>
        <begin position="27"/>
        <end position="720"/>
    </location>
</feature>
<dbReference type="SUPFAM" id="SSF81296">
    <property type="entry name" value="E set domains"/>
    <property type="match status" value="1"/>
</dbReference>
<reference evidence="4 5" key="1">
    <citation type="journal article" date="2003" name="Science">
        <title>Genome of Geobacter sulfurreducens: metal reduction in subsurface environments.</title>
        <authorList>
            <person name="Methe B.A."/>
            <person name="Nelson K.E."/>
            <person name="Eisen J.A."/>
            <person name="Paulsen I.T."/>
            <person name="Nelson W."/>
            <person name="Heidelberg J.F."/>
            <person name="Wu D."/>
            <person name="Wu M."/>
            <person name="Ward N."/>
            <person name="Beanan M.J."/>
            <person name="Dodson R.J."/>
            <person name="Madupu R."/>
            <person name="Brinkac L.M."/>
            <person name="Daugherty S.C."/>
            <person name="DeBoy R.T."/>
            <person name="Durkin A.S."/>
            <person name="Gwinn M."/>
            <person name="Kolonay J.F."/>
            <person name="Sullivan S.A."/>
            <person name="Haft D.H."/>
            <person name="Selengut J."/>
            <person name="Davidsen T.M."/>
            <person name="Zafar N."/>
            <person name="White O."/>
            <person name="Tran B."/>
            <person name="Romero C."/>
            <person name="Forberger H.A."/>
            <person name="Weidman J."/>
            <person name="Khouri H."/>
            <person name="Feldblyum T.V."/>
            <person name="Utterback T.R."/>
            <person name="Van Aken S.E."/>
            <person name="Lovley D.R."/>
            <person name="Fraser C.M."/>
        </authorList>
    </citation>
    <scope>NUCLEOTIDE SEQUENCE [LARGE SCALE GENOMIC DNA]</scope>
    <source>
        <strain evidence="5">ATCC 51573 / DSM 12127 / PCA</strain>
    </source>
</reference>
<feature type="signal peptide" evidence="1">
    <location>
        <begin position="1"/>
        <end position="26"/>
    </location>
</feature>
<dbReference type="KEGG" id="gsu:GSU1844"/>
<dbReference type="STRING" id="243231.GSU1844"/>
<dbReference type="EnsemblBacteria" id="AAR35221">
    <property type="protein sequence ID" value="AAR35221"/>
    <property type="gene ID" value="GSU1844"/>
</dbReference>
<dbReference type="Pfam" id="PF01833">
    <property type="entry name" value="TIG"/>
    <property type="match status" value="1"/>
</dbReference>
<dbReference type="AlphaFoldDB" id="Q74C31"/>
<dbReference type="InterPro" id="IPR014756">
    <property type="entry name" value="Ig_E-set"/>
</dbReference>
<evidence type="ECO:0000256" key="1">
    <source>
        <dbReference type="SAM" id="SignalP"/>
    </source>
</evidence>
<dbReference type="Gene3D" id="2.60.40.10">
    <property type="entry name" value="Immunoglobulins"/>
    <property type="match status" value="1"/>
</dbReference>
<keyword evidence="1" id="KW-0732">Signal</keyword>
<dbReference type="RefSeq" id="WP_010942488.1">
    <property type="nucleotide sequence ID" value="NC_002939.5"/>
</dbReference>
<dbReference type="InterPro" id="IPR002909">
    <property type="entry name" value="IPT_dom"/>
</dbReference>
<protein>
    <submittedName>
        <fullName evidence="4">IPT/TIG domain protein</fullName>
    </submittedName>
</protein>
<feature type="domain" description="IPT/TIG" evidence="2">
    <location>
        <begin position="471"/>
        <end position="539"/>
    </location>
</feature>
<evidence type="ECO:0000259" key="2">
    <source>
        <dbReference type="Pfam" id="PF01833"/>
    </source>
</evidence>
<keyword evidence="5" id="KW-1185">Reference proteome</keyword>
<reference evidence="4 5" key="2">
    <citation type="journal article" date="2012" name="BMC Genomics">
        <title>Comparative genomic analysis of Geobacter sulfurreducens KN400, a strain with enhanced capacity for extracellular electron transfer and electricity production.</title>
        <authorList>
            <person name="Butler J.E."/>
            <person name="Young N.D."/>
            <person name="Aklujkar M."/>
            <person name="Lovley D.R."/>
        </authorList>
    </citation>
    <scope>NUCLEOTIDE SEQUENCE [LARGE SCALE GENOMIC DNA]</scope>
    <source>
        <strain evidence="5">ATCC 51573 / DSM 12127 / PCA</strain>
    </source>
</reference>
<evidence type="ECO:0000313" key="5">
    <source>
        <dbReference type="Proteomes" id="UP000000577"/>
    </source>
</evidence>
<dbReference type="eggNOG" id="COG5184">
    <property type="taxonomic scope" value="Bacteria"/>
</dbReference>
<evidence type="ECO:0000313" key="4">
    <source>
        <dbReference type="EMBL" id="AAR35221.1"/>
    </source>
</evidence>
<dbReference type="eggNOG" id="COG3055">
    <property type="taxonomic scope" value="Bacteria"/>
</dbReference>
<dbReference type="OrthoDB" id="6244278at2"/>
<dbReference type="EMBL" id="AE017180">
    <property type="protein sequence ID" value="AAR35221.1"/>
    <property type="molecule type" value="Genomic_DNA"/>
</dbReference>
<dbReference type="HOGENOM" id="CLU_383922_0_0_7"/>
<dbReference type="Pfam" id="PF18998">
    <property type="entry name" value="Flg_new_2"/>
    <property type="match status" value="1"/>
</dbReference>
<gene>
    <name evidence="4" type="ordered locus">GSU1844</name>
</gene>
<evidence type="ECO:0000259" key="3">
    <source>
        <dbReference type="Pfam" id="PF18998"/>
    </source>
</evidence>
<proteinExistence type="predicted"/>
<organism evidence="4 5">
    <name type="scientific">Geobacter sulfurreducens (strain ATCC 51573 / DSM 12127 / PCA)</name>
    <dbReference type="NCBI Taxonomy" id="243231"/>
    <lineage>
        <taxon>Bacteria</taxon>
        <taxon>Pseudomonadati</taxon>
        <taxon>Thermodesulfobacteriota</taxon>
        <taxon>Desulfuromonadia</taxon>
        <taxon>Geobacterales</taxon>
        <taxon>Geobacteraceae</taxon>
        <taxon>Geobacter</taxon>
    </lineage>
</organism>
<sequence length="720" mass="75200">MTRKKRCAGLLLAPVLALSLFSRAEAVLLDVGPIVPQVINSSPPQHGFPLWYRDTNRVPLELCLSRTASVNGPMCLTQEPFPAQPFNFPNNFGPEAFWWSADAIMAMPGGGDARLIMALEAAFAVGDPIPGDQVSFARIRIRIDTPVAGTYVVTYPYGEMTFNVTDTDAGINYTRDIGIATNNFNGALLGDVGPFLYWDTGPVAVGDELFVGDPNVDHRVLGSPFPDPLNPSQFSNFFRVRGPAAVGTLQTDLFAVMGKIYQTPIPTPLTVDRLTYSRDAAGMQFHAAATTQPVSNQVNPALPFPQNFALTGVPSALEVTGTGLPTQTMITNDPADGKFFSASSFFADPGTLPATVQVTNINDEPDTVVTVPLVDDVTVFRATYRPQSGTLSIAADSADDVANPVLQAYMPGMTAPLGTLVNGQLSVSFPLVDTSVTPTKTHSVPPVWVTVKSAAGGEASALVTVRDISPPVVAGFSPASGVVGTAITLFGSNFSPFLAENIVTFNGTPATVLSATDSFLTVEVPPLATTGAIAVTTSGGQAASVASFIPRYTTSVTLAGTGAGSVNSVPVGIACTVGTCSGEFDYNTALELVQSASSGSQFDGWSGDCTGTGPCTLSTTADWAVSAVFSIQPNVRIGALTYFGTAQAAFDAVQNGEVILARAMILPGSDPVYDRPGISSTFSGGYADFTEPLTQSDYTTIVGSLTINRGELVVDQVMVN</sequence>
<feature type="domain" description="Bacterial repeat" evidence="3">
    <location>
        <begin position="576"/>
        <end position="630"/>
    </location>
</feature>
<dbReference type="InterPro" id="IPR044060">
    <property type="entry name" value="Bacterial_rp_domain"/>
</dbReference>
<name>Q74C31_GEOSL</name>
<accession>Q74C31</accession>
<dbReference type="InParanoid" id="Q74C31"/>
<dbReference type="InterPro" id="IPR013783">
    <property type="entry name" value="Ig-like_fold"/>
</dbReference>